<dbReference type="PANTHER" id="PTHR45735">
    <property type="entry name" value="CLEAVAGE STIMULATION FACTOR SUBUNIT 2"/>
    <property type="match status" value="1"/>
</dbReference>
<dbReference type="InterPro" id="IPR000504">
    <property type="entry name" value="RRM_dom"/>
</dbReference>
<dbReference type="InterPro" id="IPR035979">
    <property type="entry name" value="RBD_domain_sf"/>
</dbReference>
<dbReference type="GO" id="GO:0005847">
    <property type="term" value="C:mRNA cleavage and polyadenylation specificity factor complex"/>
    <property type="evidence" value="ECO:0007669"/>
    <property type="project" value="TreeGrafter"/>
</dbReference>
<organism evidence="3 4">
    <name type="scientific">Caenorhabditis auriculariae</name>
    <dbReference type="NCBI Taxonomy" id="2777116"/>
    <lineage>
        <taxon>Eukaryota</taxon>
        <taxon>Metazoa</taxon>
        <taxon>Ecdysozoa</taxon>
        <taxon>Nematoda</taxon>
        <taxon>Chromadorea</taxon>
        <taxon>Rhabditida</taxon>
        <taxon>Rhabditina</taxon>
        <taxon>Rhabditomorpha</taxon>
        <taxon>Rhabditoidea</taxon>
        <taxon>Rhabditidae</taxon>
        <taxon>Peloderinae</taxon>
        <taxon>Caenorhabditis</taxon>
    </lineage>
</organism>
<dbReference type="PANTHER" id="PTHR45735:SF2">
    <property type="entry name" value="CLEAVAGE STIMULATION FACTOR SUBUNIT 2"/>
    <property type="match status" value="1"/>
</dbReference>
<sequence>MNRMVTTNPFGLAKMSFKQQMMNMSDRSHRSVFVGNISYDVQDESIRQIFLPRLDQFYRSKMVNDRETGKPKGYGFVEYADVQTAELAIRNLNGFELNGRPLRVDSAAGGERTADEMNTLQTALEPQEEKPVWSGNRSFQSSRGDFPLCGFSAA</sequence>
<keyword evidence="1" id="KW-0694">RNA-binding</keyword>
<protein>
    <recommendedName>
        <fullName evidence="2">RRM domain-containing protein</fullName>
    </recommendedName>
</protein>
<reference evidence="3" key="1">
    <citation type="submission" date="2020-10" db="EMBL/GenBank/DDBJ databases">
        <authorList>
            <person name="Kikuchi T."/>
        </authorList>
    </citation>
    <scope>NUCLEOTIDE SEQUENCE</scope>
    <source>
        <strain evidence="3">NKZ352</strain>
    </source>
</reference>
<dbReference type="EMBL" id="CAJGYM010000003">
    <property type="protein sequence ID" value="CAD6185889.1"/>
    <property type="molecule type" value="Genomic_DNA"/>
</dbReference>
<name>A0A8S1GRJ3_9PELO</name>
<dbReference type="SMART" id="SM00360">
    <property type="entry name" value="RRM"/>
    <property type="match status" value="1"/>
</dbReference>
<dbReference type="Pfam" id="PF00076">
    <property type="entry name" value="RRM_1"/>
    <property type="match status" value="1"/>
</dbReference>
<evidence type="ECO:0000259" key="2">
    <source>
        <dbReference type="PROSITE" id="PS50102"/>
    </source>
</evidence>
<gene>
    <name evidence="3" type="ORF">CAUJ_LOCUS1808</name>
</gene>
<evidence type="ECO:0000313" key="4">
    <source>
        <dbReference type="Proteomes" id="UP000835052"/>
    </source>
</evidence>
<accession>A0A8S1GRJ3</accession>
<dbReference type="InterPro" id="IPR012677">
    <property type="entry name" value="Nucleotide-bd_a/b_plait_sf"/>
</dbReference>
<dbReference type="OrthoDB" id="272703at2759"/>
<dbReference type="SUPFAM" id="SSF54928">
    <property type="entry name" value="RNA-binding domain, RBD"/>
    <property type="match status" value="1"/>
</dbReference>
<comment type="caution">
    <text evidence="3">The sequence shown here is derived from an EMBL/GenBank/DDBJ whole genome shotgun (WGS) entry which is preliminary data.</text>
</comment>
<evidence type="ECO:0000256" key="1">
    <source>
        <dbReference type="PROSITE-ProRule" id="PRU00176"/>
    </source>
</evidence>
<dbReference type="GO" id="GO:0003729">
    <property type="term" value="F:mRNA binding"/>
    <property type="evidence" value="ECO:0007669"/>
    <property type="project" value="TreeGrafter"/>
</dbReference>
<dbReference type="AlphaFoldDB" id="A0A8S1GRJ3"/>
<keyword evidence="4" id="KW-1185">Reference proteome</keyword>
<dbReference type="PROSITE" id="PS50102">
    <property type="entry name" value="RRM"/>
    <property type="match status" value="1"/>
</dbReference>
<evidence type="ECO:0000313" key="3">
    <source>
        <dbReference type="EMBL" id="CAD6185889.1"/>
    </source>
</evidence>
<dbReference type="Gene3D" id="3.30.70.330">
    <property type="match status" value="1"/>
</dbReference>
<proteinExistence type="predicted"/>
<dbReference type="Proteomes" id="UP000835052">
    <property type="component" value="Unassembled WGS sequence"/>
</dbReference>
<feature type="domain" description="RRM" evidence="2">
    <location>
        <begin position="30"/>
        <end position="109"/>
    </location>
</feature>